<evidence type="ECO:0000256" key="7">
    <source>
        <dbReference type="ARBA" id="ARBA00022692"/>
    </source>
</evidence>
<evidence type="ECO:0000259" key="14">
    <source>
        <dbReference type="Pfam" id="PF00535"/>
    </source>
</evidence>
<keyword evidence="10 13" id="KW-1133">Transmembrane helix</keyword>
<accession>A0A9P4Q8Q5</accession>
<evidence type="ECO:0000256" key="13">
    <source>
        <dbReference type="SAM" id="Phobius"/>
    </source>
</evidence>
<keyword evidence="7 13" id="KW-0812">Transmembrane</keyword>
<evidence type="ECO:0000256" key="4">
    <source>
        <dbReference type="ARBA" id="ARBA00012583"/>
    </source>
</evidence>
<dbReference type="GO" id="GO:0006487">
    <property type="term" value="P:protein N-linked glycosylation"/>
    <property type="evidence" value="ECO:0007669"/>
    <property type="project" value="TreeGrafter"/>
</dbReference>
<evidence type="ECO:0000313" key="15">
    <source>
        <dbReference type="EMBL" id="KAF2721655.1"/>
    </source>
</evidence>
<dbReference type="EMBL" id="MU003788">
    <property type="protein sequence ID" value="KAF2721655.1"/>
    <property type="molecule type" value="Genomic_DNA"/>
</dbReference>
<evidence type="ECO:0000313" key="16">
    <source>
        <dbReference type="Proteomes" id="UP000799441"/>
    </source>
</evidence>
<keyword evidence="6" id="KW-0808">Transferase</keyword>
<evidence type="ECO:0000256" key="11">
    <source>
        <dbReference type="ARBA" id="ARBA00023136"/>
    </source>
</evidence>
<comment type="pathway">
    <text evidence="2">Protein modification; protein glycosylation.</text>
</comment>
<keyword evidence="8" id="KW-0256">Endoplasmic reticulum</keyword>
<dbReference type="GO" id="GO:0004581">
    <property type="term" value="F:dolichyl-phosphate beta-glucosyltransferase activity"/>
    <property type="evidence" value="ECO:0007669"/>
    <property type="project" value="UniProtKB-EC"/>
</dbReference>
<dbReference type="Gene3D" id="3.90.550.10">
    <property type="entry name" value="Spore Coat Polysaccharide Biosynthesis Protein SpsA, Chain A"/>
    <property type="match status" value="1"/>
</dbReference>
<keyword evidence="5" id="KW-0328">Glycosyltransferase</keyword>
<organism evidence="15 16">
    <name type="scientific">Polychaeton citri CBS 116435</name>
    <dbReference type="NCBI Taxonomy" id="1314669"/>
    <lineage>
        <taxon>Eukaryota</taxon>
        <taxon>Fungi</taxon>
        <taxon>Dikarya</taxon>
        <taxon>Ascomycota</taxon>
        <taxon>Pezizomycotina</taxon>
        <taxon>Dothideomycetes</taxon>
        <taxon>Dothideomycetidae</taxon>
        <taxon>Capnodiales</taxon>
        <taxon>Capnodiaceae</taxon>
        <taxon>Polychaeton</taxon>
    </lineage>
</organism>
<dbReference type="InterPro" id="IPR035518">
    <property type="entry name" value="DPG_synthase"/>
</dbReference>
<dbReference type="EC" id="2.4.1.117" evidence="4"/>
<comment type="subcellular location">
    <subcellularLocation>
        <location evidence="1">Endoplasmic reticulum membrane</location>
        <topology evidence="1">Single-pass membrane protein</topology>
    </subcellularLocation>
</comment>
<dbReference type="OrthoDB" id="3784at2759"/>
<proteinExistence type="inferred from homology"/>
<dbReference type="PANTHER" id="PTHR10859:SF91">
    <property type="entry name" value="DOLICHYL-PHOSPHATE BETA-GLUCOSYLTRANSFERASE"/>
    <property type="match status" value="1"/>
</dbReference>
<sequence>MDQAGSVPLWAWGVLGVVAAIGIIALAFTFSLVLAPTPRPPRSSERTYITVTANGSISKPTQLPTWYDNYAALKKMASEKQIPAEEAYQIGEAELFMTLVVPAYNEEERLEGMLEEAVEYLERQYGHHGTKSRSSSNGSLQARGHQVDQWRGWEILLVSDGSTDRTVETTLRFARTHQLGQAPSPSKGPWKGNAGTPTKILPGTIRVIQLEQNRGKGGAVTHGMRHARGRYIVFADADGASKFSDLGRLVEGCERVKDKQGRAVGVGSRAHMVGTEAVVKRSFLRNALMHSFHLLLHFMTTPQTAEIKDTQCGFKLFTRPSLPFIVPFMHSEGWIFDVEMLMLAESANIPMVEVPIGWKEVMGSKLNVIWDSLGMAWGLAILRVGWGTGFFKRE</sequence>
<evidence type="ECO:0000256" key="9">
    <source>
        <dbReference type="ARBA" id="ARBA00022968"/>
    </source>
</evidence>
<feature type="domain" description="Glycosyltransferase 2-like" evidence="14">
    <location>
        <begin position="202"/>
        <end position="254"/>
    </location>
</feature>
<feature type="transmembrane region" description="Helical" evidence="13">
    <location>
        <begin position="12"/>
        <end position="35"/>
    </location>
</feature>
<comment type="similarity">
    <text evidence="3">Belongs to the glycosyltransferase 2 family.</text>
</comment>
<gene>
    <name evidence="15" type="ORF">K431DRAFT_284580</name>
</gene>
<dbReference type="Pfam" id="PF00535">
    <property type="entry name" value="Glycos_transf_2"/>
    <property type="match status" value="2"/>
</dbReference>
<dbReference type="CDD" id="cd04188">
    <property type="entry name" value="DPG_synthase"/>
    <property type="match status" value="1"/>
</dbReference>
<dbReference type="InterPro" id="IPR029044">
    <property type="entry name" value="Nucleotide-diphossugar_trans"/>
</dbReference>
<evidence type="ECO:0000256" key="2">
    <source>
        <dbReference type="ARBA" id="ARBA00004922"/>
    </source>
</evidence>
<dbReference type="GO" id="GO:0005789">
    <property type="term" value="C:endoplasmic reticulum membrane"/>
    <property type="evidence" value="ECO:0007669"/>
    <property type="project" value="UniProtKB-SubCell"/>
</dbReference>
<reference evidence="15" key="1">
    <citation type="journal article" date="2020" name="Stud. Mycol.">
        <title>101 Dothideomycetes genomes: a test case for predicting lifestyles and emergence of pathogens.</title>
        <authorList>
            <person name="Haridas S."/>
            <person name="Albert R."/>
            <person name="Binder M."/>
            <person name="Bloem J."/>
            <person name="Labutti K."/>
            <person name="Salamov A."/>
            <person name="Andreopoulos B."/>
            <person name="Baker S."/>
            <person name="Barry K."/>
            <person name="Bills G."/>
            <person name="Bluhm B."/>
            <person name="Cannon C."/>
            <person name="Castanera R."/>
            <person name="Culley D."/>
            <person name="Daum C."/>
            <person name="Ezra D."/>
            <person name="Gonzalez J."/>
            <person name="Henrissat B."/>
            <person name="Kuo A."/>
            <person name="Liang C."/>
            <person name="Lipzen A."/>
            <person name="Lutzoni F."/>
            <person name="Magnuson J."/>
            <person name="Mondo S."/>
            <person name="Nolan M."/>
            <person name="Ohm R."/>
            <person name="Pangilinan J."/>
            <person name="Park H.-J."/>
            <person name="Ramirez L."/>
            <person name="Alfaro M."/>
            <person name="Sun H."/>
            <person name="Tritt A."/>
            <person name="Yoshinaga Y."/>
            <person name="Zwiers L.-H."/>
            <person name="Turgeon B."/>
            <person name="Goodwin S."/>
            <person name="Spatafora J."/>
            <person name="Crous P."/>
            <person name="Grigoriev I."/>
        </authorList>
    </citation>
    <scope>NUCLEOTIDE SEQUENCE</scope>
    <source>
        <strain evidence="15">CBS 116435</strain>
    </source>
</reference>
<feature type="domain" description="Glycosyltransferase 2-like" evidence="14">
    <location>
        <begin position="99"/>
        <end position="174"/>
    </location>
</feature>
<name>A0A9P4Q8Q5_9PEZI</name>
<evidence type="ECO:0000256" key="3">
    <source>
        <dbReference type="ARBA" id="ARBA00006739"/>
    </source>
</evidence>
<dbReference type="InterPro" id="IPR001173">
    <property type="entry name" value="Glyco_trans_2-like"/>
</dbReference>
<evidence type="ECO:0000256" key="6">
    <source>
        <dbReference type="ARBA" id="ARBA00022679"/>
    </source>
</evidence>
<evidence type="ECO:0000256" key="1">
    <source>
        <dbReference type="ARBA" id="ARBA00004389"/>
    </source>
</evidence>
<dbReference type="SUPFAM" id="SSF53448">
    <property type="entry name" value="Nucleotide-diphospho-sugar transferases"/>
    <property type="match status" value="1"/>
</dbReference>
<keyword evidence="9" id="KW-0735">Signal-anchor</keyword>
<protein>
    <recommendedName>
        <fullName evidence="4">dolichyl-phosphate beta-glucosyltransferase</fullName>
        <ecNumber evidence="4">2.4.1.117</ecNumber>
    </recommendedName>
</protein>
<evidence type="ECO:0000256" key="10">
    <source>
        <dbReference type="ARBA" id="ARBA00022989"/>
    </source>
</evidence>
<evidence type="ECO:0000256" key="8">
    <source>
        <dbReference type="ARBA" id="ARBA00022824"/>
    </source>
</evidence>
<dbReference type="AlphaFoldDB" id="A0A9P4Q8Q5"/>
<dbReference type="PANTHER" id="PTHR10859">
    <property type="entry name" value="GLYCOSYL TRANSFERASE"/>
    <property type="match status" value="1"/>
</dbReference>
<evidence type="ECO:0000256" key="5">
    <source>
        <dbReference type="ARBA" id="ARBA00022676"/>
    </source>
</evidence>
<keyword evidence="11 13" id="KW-0472">Membrane</keyword>
<keyword evidence="16" id="KW-1185">Reference proteome</keyword>
<evidence type="ECO:0000256" key="12">
    <source>
        <dbReference type="ARBA" id="ARBA00045097"/>
    </source>
</evidence>
<dbReference type="Proteomes" id="UP000799441">
    <property type="component" value="Unassembled WGS sequence"/>
</dbReference>
<comment type="caution">
    <text evidence="15">The sequence shown here is derived from an EMBL/GenBank/DDBJ whole genome shotgun (WGS) entry which is preliminary data.</text>
</comment>
<comment type="catalytic activity">
    <reaction evidence="12">
        <text>a di-trans,poly-cis-dolichyl phosphate + UDP-alpha-D-glucose = a di-trans,poly-cis-dolichyl beta-D-glucosyl phosphate + UDP</text>
        <dbReference type="Rhea" id="RHEA:15401"/>
        <dbReference type="Rhea" id="RHEA-COMP:19498"/>
        <dbReference type="Rhea" id="RHEA-COMP:19502"/>
        <dbReference type="ChEBI" id="CHEBI:57525"/>
        <dbReference type="ChEBI" id="CHEBI:57683"/>
        <dbReference type="ChEBI" id="CHEBI:58223"/>
        <dbReference type="ChEBI" id="CHEBI:58885"/>
        <dbReference type="EC" id="2.4.1.117"/>
    </reaction>
    <physiologicalReaction direction="left-to-right" evidence="12">
        <dbReference type="Rhea" id="RHEA:15402"/>
    </physiologicalReaction>
</comment>